<protein>
    <submittedName>
        <fullName evidence="1">Uncharacterized protein</fullName>
    </submittedName>
</protein>
<sequence>MRRYKNPLKGRRTFEELEIRQLFAGNVSVDFDRGNLLVQGDNFANHIEIRQYRNGAIRIESEDGGATTVNNRFGGTFSGDFKSLIVQMDNGDDYIYLHDADISRDVSINLGTGRDNFDISNLDVADDLLIDFGPDSSTIGTEFGSIINVNVGSSIVNNDLFVQGNEANQSLTILGVTVDDDLDLKLTDDDNELDSVTLNTVSVYGESSDSRFRIDANTITGGEIWNTTNPAGDIDLNHVGNLTLDKVYASDDIWIDGRNSTSLQDDIHLEAAEAGDRILIRGHAGDDILSFSGAADVEIRGGDGHDQIFGGDGNDILLGGNGNDSLMGWLGADLIKGEAGHDRILKTPKGGSDSIYKDSLDIDVNFADGIKVDIVLNGTSTTAEAGKWTADEVRRVDDALAVMVGRTGNNRLLEQPGGYNSGEVTFFRQGDIVNRATGAITTFGGWNNNQGHIHFAEARFDNPDESQLRRVVYHEIAHNWDSEAPDWFQFLNLSEWKNMGTNWTPPSANWVQGSSGTTTSSWWFNSNVAAGFARSYGQLSPVEDFATNFAKYFADEEGSTWSFPVIGNIADKQSYVDDLLDSITAA</sequence>
<proteinExistence type="predicted"/>
<dbReference type="RefSeq" id="WP_250931165.1">
    <property type="nucleotide sequence ID" value="NZ_JAMQBK010000060.1"/>
</dbReference>
<dbReference type="InterPro" id="IPR018511">
    <property type="entry name" value="Hemolysin-typ_Ca-bd_CS"/>
</dbReference>
<evidence type="ECO:0000313" key="2">
    <source>
        <dbReference type="Proteomes" id="UP001202961"/>
    </source>
</evidence>
<dbReference type="InterPro" id="IPR001343">
    <property type="entry name" value="Hemolysn_Ca-bd"/>
</dbReference>
<dbReference type="EMBL" id="JAMQBK010000060">
    <property type="protein sequence ID" value="MCM2373421.1"/>
    <property type="molecule type" value="Genomic_DNA"/>
</dbReference>
<comment type="caution">
    <text evidence="1">The sequence shown here is derived from an EMBL/GenBank/DDBJ whole genome shotgun (WGS) entry which is preliminary data.</text>
</comment>
<dbReference type="SUPFAM" id="SSF51120">
    <property type="entry name" value="beta-Roll"/>
    <property type="match status" value="1"/>
</dbReference>
<dbReference type="Pfam" id="PF00353">
    <property type="entry name" value="HemolysinCabind"/>
    <property type="match status" value="1"/>
</dbReference>
<dbReference type="Proteomes" id="UP001202961">
    <property type="component" value="Unassembled WGS sequence"/>
</dbReference>
<dbReference type="InterPro" id="IPR011049">
    <property type="entry name" value="Serralysin-like_metalloprot_C"/>
</dbReference>
<evidence type="ECO:0000313" key="1">
    <source>
        <dbReference type="EMBL" id="MCM2373421.1"/>
    </source>
</evidence>
<keyword evidence="2" id="KW-1185">Reference proteome</keyword>
<gene>
    <name evidence="1" type="ORF">NB063_22650</name>
</gene>
<dbReference type="PRINTS" id="PR00313">
    <property type="entry name" value="CABNDNGRPT"/>
</dbReference>
<dbReference type="PROSITE" id="PS00330">
    <property type="entry name" value="HEMOLYSIN_CALCIUM"/>
    <property type="match status" value="1"/>
</dbReference>
<dbReference type="Gene3D" id="2.150.10.10">
    <property type="entry name" value="Serralysin-like metalloprotease, C-terminal"/>
    <property type="match status" value="1"/>
</dbReference>
<name>A0ABT0UAR8_9BACT</name>
<reference evidence="1 2" key="1">
    <citation type="journal article" date="2022" name="Syst. Appl. Microbiol.">
        <title>Rhodopirellula aestuarii sp. nov., a novel member of the genus Rhodopirellula isolated from brackish sediments collected in the Tagus River estuary, Portugal.</title>
        <authorList>
            <person name="Vitorino I.R."/>
            <person name="Klimek D."/>
            <person name="Calusinska M."/>
            <person name="Lobo-da-Cunha A."/>
            <person name="Vasconcelos V."/>
            <person name="Lage O.M."/>
        </authorList>
    </citation>
    <scope>NUCLEOTIDE SEQUENCE [LARGE SCALE GENOMIC DNA]</scope>
    <source>
        <strain evidence="1 2">ICT_H3.1</strain>
    </source>
</reference>
<organism evidence="1 2">
    <name type="scientific">Aporhodopirellula aestuarii</name>
    <dbReference type="NCBI Taxonomy" id="2950107"/>
    <lineage>
        <taxon>Bacteria</taxon>
        <taxon>Pseudomonadati</taxon>
        <taxon>Planctomycetota</taxon>
        <taxon>Planctomycetia</taxon>
        <taxon>Pirellulales</taxon>
        <taxon>Pirellulaceae</taxon>
        <taxon>Aporhodopirellula</taxon>
    </lineage>
</organism>
<accession>A0ABT0UAR8</accession>